<accession>A0ABQ5JVM2</accession>
<evidence type="ECO:0000256" key="1">
    <source>
        <dbReference type="SAM" id="MobiDB-lite"/>
    </source>
</evidence>
<dbReference type="Proteomes" id="UP001057375">
    <property type="component" value="Unassembled WGS sequence"/>
</dbReference>
<feature type="compositionally biased region" description="Polar residues" evidence="1">
    <location>
        <begin position="62"/>
        <end position="81"/>
    </location>
</feature>
<protein>
    <submittedName>
        <fullName evidence="2">Uncharacterized protein</fullName>
    </submittedName>
</protein>
<evidence type="ECO:0000313" key="2">
    <source>
        <dbReference type="EMBL" id="GKT18774.1"/>
    </source>
</evidence>
<keyword evidence="3" id="KW-1185">Reference proteome</keyword>
<gene>
    <name evidence="2" type="ORF">ADUPG1_011377</name>
</gene>
<evidence type="ECO:0000313" key="3">
    <source>
        <dbReference type="Proteomes" id="UP001057375"/>
    </source>
</evidence>
<reference evidence="2" key="1">
    <citation type="submission" date="2022-03" db="EMBL/GenBank/DDBJ databases">
        <title>Draft genome sequence of Aduncisulcus paluster, a free-living microaerophilic Fornicata.</title>
        <authorList>
            <person name="Yuyama I."/>
            <person name="Kume K."/>
            <person name="Tamura T."/>
            <person name="Inagaki Y."/>
            <person name="Hashimoto T."/>
        </authorList>
    </citation>
    <scope>NUCLEOTIDE SEQUENCE</scope>
    <source>
        <strain evidence="2">NY0171</strain>
    </source>
</reference>
<feature type="non-terminal residue" evidence="2">
    <location>
        <position position="895"/>
    </location>
</feature>
<feature type="compositionally biased region" description="Basic and acidic residues" evidence="1">
    <location>
        <begin position="85"/>
        <end position="117"/>
    </location>
</feature>
<comment type="caution">
    <text evidence="2">The sequence shown here is derived from an EMBL/GenBank/DDBJ whole genome shotgun (WGS) entry which is preliminary data.</text>
</comment>
<feature type="region of interest" description="Disordered" evidence="1">
    <location>
        <begin position="46"/>
        <end position="159"/>
    </location>
</feature>
<name>A0ABQ5JVM2_9EUKA</name>
<feature type="region of interest" description="Disordered" evidence="1">
    <location>
        <begin position="1"/>
        <end position="26"/>
    </location>
</feature>
<feature type="compositionally biased region" description="Polar residues" evidence="1">
    <location>
        <begin position="120"/>
        <end position="130"/>
    </location>
</feature>
<organism evidence="2 3">
    <name type="scientific">Aduncisulcus paluster</name>
    <dbReference type="NCBI Taxonomy" id="2918883"/>
    <lineage>
        <taxon>Eukaryota</taxon>
        <taxon>Metamonada</taxon>
        <taxon>Carpediemonas-like organisms</taxon>
        <taxon>Aduncisulcus</taxon>
    </lineage>
</organism>
<sequence>MNPSDSKSESITTCVPNNSFAKDEHKKYPTALKPIGRSVVTITKRKKGASITVFPRPPQHSIYDSSENSEVGSVSFDSSIPTDLFGREESCKDEISNSKPKELSYHSDEDESSDKSTDSNWSVSEESSLELQGISKSDPAPIETKSAKPISRAGHHHVPIPRDDSTIVFSEYKEIVLEMKDIMGIRESKMLAASREFPILSQSNRLKGAYIKISKKGVISYLDFTFTSDSGENTTKYQFHDSETHHWFFLPMDLLNITRFKIETIVKEPQENDFIIEILAFIRDETPEESAIRKSKEDVLEKLWNDNKTPVEFVHEGSRESVPISREDPIIIKPAYELVKGEDEIYCEGSKEFDISARAQKMLKGEGDVTLSRLSISFSSPVSLKGAYICVHKYFSSPCLLIIFTLDDGTKTFKKYEFGEHTCRYEWYFLPIDFSCVELCEIRGKGTWRKKNSRIFEIKSLIFIGEATLEEVTARNSRELALDNLWSKTPTYEFGEHTCRYEWYFLPIDFSCVELCEIRGKGTWRKKNSRIFEIKSLIFIGEATLEEVTARNSRELALDNLWSKTPTVTPKFDCEGVGDTIPIPRDNPTVINPFFSMVKGKSELYCTESEKFDRSSKAQGMLMGEGNVKLSHLSIPFPSPSHIKGAYICVNRDESSSLLLFTFTLSDGTKTSKKYEFTRPKHEYECCSLDIDLDNVVLCEIQGKGKWKEKNSRVFEVNSLVFVGKEVFEALSSLQLHENRWADTPTITPEFIKPGNATFVPIPRDDSAVIVPSIVKGKDDSKSPESRYYDQSSNAQKMLEGKGDVILSHLSIRFPSPGSMKGAYICVDKGHCLLQLFFTFTNSDGMKTFKKYKFSKPKLDYEWYFLDIDLSTVVLCEIQGKGIASQNEIKNRYFK</sequence>
<feature type="compositionally biased region" description="Polar residues" evidence="1">
    <location>
        <begin position="1"/>
        <end position="20"/>
    </location>
</feature>
<proteinExistence type="predicted"/>
<dbReference type="EMBL" id="BQXS01011981">
    <property type="protein sequence ID" value="GKT18774.1"/>
    <property type="molecule type" value="Genomic_DNA"/>
</dbReference>